<dbReference type="InterPro" id="IPR039675">
    <property type="entry name" value="CILP1/CILP2"/>
</dbReference>
<keyword evidence="5" id="KW-1133">Transmembrane helix</keyword>
<sequence length="228" mass="26192">GPRQMCVLPVAGLCFFLIKIIILLPWVCCVCLTTPHSPSDCYICKWSNWINNDYPGHNRDGDYETLEKISDPDLSVCRKPLEIQCRANFFKDVPLEDLNQNVTCSPTDGLICRNKDQTPPKCYDYEIRVKCSPSDCYICKWSNWINNDYPGHNRDGDYETLEKISDPDLSVCRKPLEIQCRANFFKDVPLEDLNQNVTCSPTDGLICRNKDQTPPKCYDYEIRGKCLG</sequence>
<feature type="transmembrane region" description="Helical" evidence="5">
    <location>
        <begin position="7"/>
        <end position="27"/>
    </location>
</feature>
<evidence type="ECO:0000259" key="6">
    <source>
        <dbReference type="Pfam" id="PF13330"/>
    </source>
</evidence>
<keyword evidence="8" id="KW-1185">Reference proteome</keyword>
<keyword evidence="5" id="KW-0472">Membrane</keyword>
<evidence type="ECO:0000256" key="2">
    <source>
        <dbReference type="ARBA" id="ARBA00022525"/>
    </source>
</evidence>
<keyword evidence="2" id="KW-0964">Secreted</keyword>
<proteinExistence type="predicted"/>
<dbReference type="STRING" id="32473.ENSXCOP00000013939"/>
<name>A0A3B5M1P1_9TELE</name>
<feature type="domain" description="WxxW" evidence="6">
    <location>
        <begin position="141"/>
        <end position="226"/>
    </location>
</feature>
<reference evidence="7" key="2">
    <citation type="submission" date="2025-09" db="UniProtKB">
        <authorList>
            <consortium name="Ensembl"/>
        </authorList>
    </citation>
    <scope>IDENTIFICATION</scope>
</reference>
<evidence type="ECO:0000256" key="4">
    <source>
        <dbReference type="ARBA" id="ARBA00023180"/>
    </source>
</evidence>
<reference evidence="7" key="1">
    <citation type="submission" date="2025-08" db="UniProtKB">
        <authorList>
            <consortium name="Ensembl"/>
        </authorList>
    </citation>
    <scope>IDENTIFICATION</scope>
</reference>
<evidence type="ECO:0000256" key="1">
    <source>
        <dbReference type="ARBA" id="ARBA00004613"/>
    </source>
</evidence>
<dbReference type="AlphaFoldDB" id="A0A3B5M1P1"/>
<protein>
    <recommendedName>
        <fullName evidence="6">WxxW domain-containing protein</fullName>
    </recommendedName>
</protein>
<keyword evidence="4" id="KW-0325">Glycoprotein</keyword>
<evidence type="ECO:0000313" key="7">
    <source>
        <dbReference type="Ensembl" id="ENSXCOP00000013939.1"/>
    </source>
</evidence>
<dbReference type="InterPro" id="IPR025155">
    <property type="entry name" value="WxxW_domain"/>
</dbReference>
<evidence type="ECO:0000256" key="5">
    <source>
        <dbReference type="SAM" id="Phobius"/>
    </source>
</evidence>
<evidence type="ECO:0000313" key="8">
    <source>
        <dbReference type="Proteomes" id="UP000261380"/>
    </source>
</evidence>
<keyword evidence="5" id="KW-0812">Transmembrane</keyword>
<evidence type="ECO:0000256" key="3">
    <source>
        <dbReference type="ARBA" id="ARBA00022729"/>
    </source>
</evidence>
<dbReference type="Pfam" id="PF13330">
    <property type="entry name" value="Mucin2_WxxW"/>
    <property type="match status" value="2"/>
</dbReference>
<organism evidence="7 8">
    <name type="scientific">Xiphophorus couchianus</name>
    <name type="common">Monterrey platyfish</name>
    <dbReference type="NCBI Taxonomy" id="32473"/>
    <lineage>
        <taxon>Eukaryota</taxon>
        <taxon>Metazoa</taxon>
        <taxon>Chordata</taxon>
        <taxon>Craniata</taxon>
        <taxon>Vertebrata</taxon>
        <taxon>Euteleostomi</taxon>
        <taxon>Actinopterygii</taxon>
        <taxon>Neopterygii</taxon>
        <taxon>Teleostei</taxon>
        <taxon>Neoteleostei</taxon>
        <taxon>Acanthomorphata</taxon>
        <taxon>Ovalentaria</taxon>
        <taxon>Atherinomorphae</taxon>
        <taxon>Cyprinodontiformes</taxon>
        <taxon>Poeciliidae</taxon>
        <taxon>Poeciliinae</taxon>
        <taxon>Xiphophorus</taxon>
    </lineage>
</organism>
<keyword evidence="3" id="KW-0732">Signal</keyword>
<dbReference type="Ensembl" id="ENSXCOT00000014111.1">
    <property type="protein sequence ID" value="ENSXCOP00000013939.1"/>
    <property type="gene ID" value="ENSXCOG00000010556.1"/>
</dbReference>
<accession>A0A3B5M1P1</accession>
<dbReference type="PANTHER" id="PTHR15031:SF6">
    <property type="entry name" value="CARTILAGE INTERMEDIATE LAYER PROTEIN 1-LIKE ISOFORM X1"/>
    <property type="match status" value="1"/>
</dbReference>
<dbReference type="GeneTree" id="ENSGT00940000156076"/>
<comment type="subcellular location">
    <subcellularLocation>
        <location evidence="1">Secreted</location>
    </subcellularLocation>
</comment>
<dbReference type="GO" id="GO:0005576">
    <property type="term" value="C:extracellular region"/>
    <property type="evidence" value="ECO:0007669"/>
    <property type="project" value="UniProtKB-SubCell"/>
</dbReference>
<dbReference type="Proteomes" id="UP000261380">
    <property type="component" value="Unplaced"/>
</dbReference>
<feature type="domain" description="WxxW" evidence="6">
    <location>
        <begin position="46"/>
        <end position="131"/>
    </location>
</feature>
<dbReference type="PANTHER" id="PTHR15031">
    <property type="entry name" value="CARTILAGE INTERMEDIATE LAYER PROTEIN CLIP"/>
    <property type="match status" value="1"/>
</dbReference>